<proteinExistence type="predicted"/>
<protein>
    <submittedName>
        <fullName evidence="1">Uncharacterized protein</fullName>
    </submittedName>
</protein>
<comment type="caution">
    <text evidence="1">The sequence shown here is derived from an EMBL/GenBank/DDBJ whole genome shotgun (WGS) entry which is preliminary data.</text>
</comment>
<name>X1QRZ5_9ZZZZ</name>
<feature type="non-terminal residue" evidence="1">
    <location>
        <position position="64"/>
    </location>
</feature>
<sequence>MANPIAVLNDLEDVSVPAPNDEDILYYDAVASLWKAQAPPPAGYDEGTRAYHDIDFAIPNSAWN</sequence>
<gene>
    <name evidence="1" type="ORF">S06H3_39762</name>
</gene>
<accession>X1QRZ5</accession>
<dbReference type="EMBL" id="BARV01024346">
    <property type="protein sequence ID" value="GAI46029.1"/>
    <property type="molecule type" value="Genomic_DNA"/>
</dbReference>
<dbReference type="AlphaFoldDB" id="X1QRZ5"/>
<evidence type="ECO:0000313" key="1">
    <source>
        <dbReference type="EMBL" id="GAI46029.1"/>
    </source>
</evidence>
<reference evidence="1" key="1">
    <citation type="journal article" date="2014" name="Front. Microbiol.">
        <title>High frequency of phylogenetically diverse reductive dehalogenase-homologous genes in deep subseafloor sedimentary metagenomes.</title>
        <authorList>
            <person name="Kawai M."/>
            <person name="Futagami T."/>
            <person name="Toyoda A."/>
            <person name="Takaki Y."/>
            <person name="Nishi S."/>
            <person name="Hori S."/>
            <person name="Arai W."/>
            <person name="Tsubouchi T."/>
            <person name="Morono Y."/>
            <person name="Uchiyama I."/>
            <person name="Ito T."/>
            <person name="Fujiyama A."/>
            <person name="Inagaki F."/>
            <person name="Takami H."/>
        </authorList>
    </citation>
    <scope>NUCLEOTIDE SEQUENCE</scope>
    <source>
        <strain evidence="1">Expedition CK06-06</strain>
    </source>
</reference>
<organism evidence="1">
    <name type="scientific">marine sediment metagenome</name>
    <dbReference type="NCBI Taxonomy" id="412755"/>
    <lineage>
        <taxon>unclassified sequences</taxon>
        <taxon>metagenomes</taxon>
        <taxon>ecological metagenomes</taxon>
    </lineage>
</organism>